<protein>
    <recommendedName>
        <fullName evidence="2">FHA domain-containing protein</fullName>
    </recommendedName>
</protein>
<comment type="caution">
    <text evidence="3">The sequence shown here is derived from an EMBL/GenBank/DDBJ whole genome shotgun (WGS) entry which is preliminary data.</text>
</comment>
<dbReference type="SUPFAM" id="SSF49879">
    <property type="entry name" value="SMAD/FHA domain"/>
    <property type="match status" value="1"/>
</dbReference>
<dbReference type="RefSeq" id="XP_029238086.1">
    <property type="nucleotide sequence ID" value="XM_029382081.1"/>
</dbReference>
<accession>A0A422NG15</accession>
<dbReference type="PANTHER" id="PTHR10398">
    <property type="entry name" value="AFADIN"/>
    <property type="match status" value="1"/>
</dbReference>
<sequence length="981" mass="108628">MVGTDCYFAASEACNAYQAGTKNLRYYGENETIFASIMKEQAKSTLVFALVDDSESGKALSKAFCSHFAMHFLVPMGAYTRFTLSFIDEAAGDILNYRCDRLSDIEAIIEEEGGRHRCCSIQASVVEPTSRSFAFSNVRLTLMLWTKAAHKGNLSRAAEHVGIVLGTRITSVCVFFASRCSSFLDRGLVLAQDLCRTCRNTVFGEDAKMNLQACLEDARAWSLFLNEFCHFAPQSEGPYLINLNPQLSVGEKLAHIISKGVSYILAEKGNAGRADIVVFPLHETENGARHRSIYSPHCRVKYDDNTVFLRPECGMTYVNGELLSAERALRHNDRIILGREMIFRFVMVSASPPMTTGSRILDWETSCQEFDSVTSGLIQKAQYNQFEREVSQLKEYNERLRLQLQLERGASEGVWLVLSNPPCDYTASFVWQLGWMELGDTITLGPAGDISLSFLPTTGVLTRTKFGFTYQTDSVTLKLAHAGCFTNGDSMFSLCFVFGKSVEKSFLKKEADGMRELLPYSEDDIRQLRNSLFELQWSIAFLFDFAFPTEVSGDSGAHSDLHHAKRLQMGSDTILTNAKFDLRGVTALTGKMTEAIRMIGYQMADVVRNGVLPSMRDAKQLDVDGGAAAELLNSISTDTKLSYELLFQVHKSVGRVLVEGGDSRKGMLTQGNSPLMTEKDLEAPASSEVRKHLQRLKSQCFIASSIVVRRINVLMDSLSRSPSPKALLERHIKVLRRMVQSQSDFSKLSAPQKQSLALALVDVIFTLDYNVRNDHLSAGEEVQMESHLALWVAVGDACLEVFRPAEKEKHALSVVHDATTQRKTNPIRRHASPAARVTSKKPLSRPGTPCQVDAAPNVSPRSRRPVSNLPVELNKRTSFGGKSPCARQSSTPTGRCVHLLRKSPNVKGNLVSPRAIEHGGRRLKPDRSTATSTTYHTLGNKVLSADAAKSFIPSQPRTISPKVSWLRGSLATRAASRMKLS</sequence>
<evidence type="ECO:0000259" key="2">
    <source>
        <dbReference type="Pfam" id="PF00498"/>
    </source>
</evidence>
<dbReference type="Gene3D" id="2.60.200.20">
    <property type="match status" value="1"/>
</dbReference>
<feature type="domain" description="FHA" evidence="2">
    <location>
        <begin position="273"/>
        <end position="338"/>
    </location>
</feature>
<gene>
    <name evidence="3" type="ORF">TraAM80_05191</name>
</gene>
<dbReference type="OrthoDB" id="276801at2759"/>
<dbReference type="Proteomes" id="UP000283634">
    <property type="component" value="Unassembled WGS sequence"/>
</dbReference>
<organism evidence="3 4">
    <name type="scientific">Trypanosoma rangeli</name>
    <dbReference type="NCBI Taxonomy" id="5698"/>
    <lineage>
        <taxon>Eukaryota</taxon>
        <taxon>Discoba</taxon>
        <taxon>Euglenozoa</taxon>
        <taxon>Kinetoplastea</taxon>
        <taxon>Metakinetoplastina</taxon>
        <taxon>Trypanosomatida</taxon>
        <taxon>Trypanosomatidae</taxon>
        <taxon>Trypanosoma</taxon>
        <taxon>Herpetosoma</taxon>
    </lineage>
</organism>
<dbReference type="GeneID" id="40329124"/>
<dbReference type="InterPro" id="IPR028842">
    <property type="entry name" value="Afadin"/>
</dbReference>
<dbReference type="InterPro" id="IPR000253">
    <property type="entry name" value="FHA_dom"/>
</dbReference>
<feature type="region of interest" description="Disordered" evidence="1">
    <location>
        <begin position="821"/>
        <end position="894"/>
    </location>
</feature>
<dbReference type="EMBL" id="MKGL01000164">
    <property type="protein sequence ID" value="RNF04411.1"/>
    <property type="molecule type" value="Genomic_DNA"/>
</dbReference>
<dbReference type="PANTHER" id="PTHR10398:SF2">
    <property type="entry name" value="AFADIN"/>
    <property type="match status" value="1"/>
</dbReference>
<dbReference type="InterPro" id="IPR008984">
    <property type="entry name" value="SMAD_FHA_dom_sf"/>
</dbReference>
<name>A0A422NG15_TRYRA</name>
<evidence type="ECO:0000313" key="3">
    <source>
        <dbReference type="EMBL" id="RNF04411.1"/>
    </source>
</evidence>
<dbReference type="AlphaFoldDB" id="A0A422NG15"/>
<keyword evidence="4" id="KW-1185">Reference proteome</keyword>
<proteinExistence type="predicted"/>
<dbReference type="GO" id="GO:0005911">
    <property type="term" value="C:cell-cell junction"/>
    <property type="evidence" value="ECO:0007669"/>
    <property type="project" value="InterPro"/>
</dbReference>
<dbReference type="Pfam" id="PF00498">
    <property type="entry name" value="FHA"/>
    <property type="match status" value="1"/>
</dbReference>
<evidence type="ECO:0000313" key="4">
    <source>
        <dbReference type="Proteomes" id="UP000283634"/>
    </source>
</evidence>
<reference evidence="3 4" key="1">
    <citation type="journal article" date="2018" name="BMC Genomics">
        <title>Genomic comparison of Trypanosoma conorhini and Trypanosoma rangeli to Trypanosoma cruzi strains of high and low virulence.</title>
        <authorList>
            <person name="Bradwell K.R."/>
            <person name="Koparde V.N."/>
            <person name="Matveyev A.V."/>
            <person name="Serrano M.G."/>
            <person name="Alves J.M."/>
            <person name="Parikh H."/>
            <person name="Huang B."/>
            <person name="Lee V."/>
            <person name="Espinosa-Alvarez O."/>
            <person name="Ortiz P.A."/>
            <person name="Costa-Martins A.G."/>
            <person name="Teixeira M.M."/>
            <person name="Buck G.A."/>
        </authorList>
    </citation>
    <scope>NUCLEOTIDE SEQUENCE [LARGE SCALE GENOMIC DNA]</scope>
    <source>
        <strain evidence="3 4">AM80</strain>
    </source>
</reference>
<evidence type="ECO:0000256" key="1">
    <source>
        <dbReference type="SAM" id="MobiDB-lite"/>
    </source>
</evidence>
<dbReference type="OMA" id="LIQYRCE"/>